<accession>A0ACC0VZZ0</accession>
<organism evidence="1 2">
    <name type="scientific">Peronosclerospora sorghi</name>
    <dbReference type="NCBI Taxonomy" id="230839"/>
    <lineage>
        <taxon>Eukaryota</taxon>
        <taxon>Sar</taxon>
        <taxon>Stramenopiles</taxon>
        <taxon>Oomycota</taxon>
        <taxon>Peronosporomycetes</taxon>
        <taxon>Peronosporales</taxon>
        <taxon>Peronosporaceae</taxon>
        <taxon>Peronosclerospora</taxon>
    </lineage>
</organism>
<dbReference type="EMBL" id="CM047584">
    <property type="protein sequence ID" value="KAI9912130.1"/>
    <property type="molecule type" value="Genomic_DNA"/>
</dbReference>
<reference evidence="1 2" key="1">
    <citation type="journal article" date="2022" name="bioRxiv">
        <title>The genome of the oomycete Peronosclerospora sorghi, a cosmopolitan pathogen of maize and sorghum, is inflated with dispersed pseudogenes.</title>
        <authorList>
            <person name="Fletcher K."/>
            <person name="Martin F."/>
            <person name="Isakeit T."/>
            <person name="Cavanaugh K."/>
            <person name="Magill C."/>
            <person name="Michelmore R."/>
        </authorList>
    </citation>
    <scope>NUCLEOTIDE SEQUENCE [LARGE SCALE GENOMIC DNA]</scope>
    <source>
        <strain evidence="1">P6</strain>
    </source>
</reference>
<keyword evidence="2" id="KW-1185">Reference proteome</keyword>
<sequence length="276" mass="29816">MHLFLLLVLASSAASSASSHSFTDYSDDIRESSADLSPDEESRLIGGTDIDLDQFPYVASVRIDGVTVCVATLIAPRYLLTTAHCIKTHEAEMTASFATEYSFGNDGELVSIVQGYKHPRYNKRTHVYDVGLLKLEKPVRAKLATLPSADGSNEEVGTMATVLGWAPMKKSTFTFKLQHATIPIISHAQCNKFRSYKHRLTKGMLCAGDGKGKGSCRGDAGGPLIVDDVLVGFVSWAGDQCGQEPGVYTRVSSVLDYIEDIVNGGDGQRFAPSTEL</sequence>
<name>A0ACC0VZZ0_9STRA</name>
<comment type="caution">
    <text evidence="1">The sequence shown here is derived from an EMBL/GenBank/DDBJ whole genome shotgun (WGS) entry which is preliminary data.</text>
</comment>
<gene>
    <name evidence="1" type="ORF">PsorP6_009259</name>
</gene>
<dbReference type="Proteomes" id="UP001163321">
    <property type="component" value="Chromosome 5"/>
</dbReference>
<evidence type="ECO:0000313" key="2">
    <source>
        <dbReference type="Proteomes" id="UP001163321"/>
    </source>
</evidence>
<evidence type="ECO:0000313" key="1">
    <source>
        <dbReference type="EMBL" id="KAI9912130.1"/>
    </source>
</evidence>
<protein>
    <submittedName>
        <fullName evidence="1">Uncharacterized protein</fullName>
    </submittedName>
</protein>
<proteinExistence type="predicted"/>